<dbReference type="GO" id="GO:0031201">
    <property type="term" value="C:SNARE complex"/>
    <property type="evidence" value="ECO:0007669"/>
    <property type="project" value="TreeGrafter"/>
</dbReference>
<dbReference type="GO" id="GO:0012505">
    <property type="term" value="C:endomembrane system"/>
    <property type="evidence" value="ECO:0007669"/>
    <property type="project" value="TreeGrafter"/>
</dbReference>
<evidence type="ECO:0000313" key="8">
    <source>
        <dbReference type="Proteomes" id="UP000623129"/>
    </source>
</evidence>
<feature type="transmembrane region" description="Helical" evidence="5">
    <location>
        <begin position="156"/>
        <end position="177"/>
    </location>
</feature>
<dbReference type="GO" id="GO:0006887">
    <property type="term" value="P:exocytosis"/>
    <property type="evidence" value="ECO:0007669"/>
    <property type="project" value="TreeGrafter"/>
</dbReference>
<dbReference type="GO" id="GO:0005484">
    <property type="term" value="F:SNAP receptor activity"/>
    <property type="evidence" value="ECO:0007669"/>
    <property type="project" value="InterPro"/>
</dbReference>
<dbReference type="PANTHER" id="PTHR19957">
    <property type="entry name" value="SYNTAXIN"/>
    <property type="match status" value="1"/>
</dbReference>
<evidence type="ECO:0000256" key="2">
    <source>
        <dbReference type="ARBA" id="ARBA00009063"/>
    </source>
</evidence>
<keyword evidence="5" id="KW-0812">Transmembrane</keyword>
<dbReference type="EMBL" id="SWLB01000024">
    <property type="protein sequence ID" value="KAF3323071.1"/>
    <property type="molecule type" value="Genomic_DNA"/>
</dbReference>
<dbReference type="PROSITE" id="PS50192">
    <property type="entry name" value="T_SNARE"/>
    <property type="match status" value="1"/>
</dbReference>
<evidence type="ECO:0000256" key="5">
    <source>
        <dbReference type="SAM" id="Phobius"/>
    </source>
</evidence>
<protein>
    <submittedName>
        <fullName evidence="7">Syntaxin-121-like protein</fullName>
    </submittedName>
</protein>
<name>A0A833QIW5_9POAL</name>
<dbReference type="CDD" id="cd15848">
    <property type="entry name" value="SNARE_syntaxin1-like"/>
    <property type="match status" value="1"/>
</dbReference>
<dbReference type="SUPFAM" id="SSF47661">
    <property type="entry name" value="t-snare proteins"/>
    <property type="match status" value="1"/>
</dbReference>
<dbReference type="GO" id="GO:0006886">
    <property type="term" value="P:intracellular protein transport"/>
    <property type="evidence" value="ECO:0007669"/>
    <property type="project" value="InterPro"/>
</dbReference>
<comment type="similarity">
    <text evidence="2">Belongs to the syntaxin family.</text>
</comment>
<dbReference type="InterPro" id="IPR006012">
    <property type="entry name" value="Syntaxin/epimorphin_CS"/>
</dbReference>
<evidence type="ECO:0000259" key="6">
    <source>
        <dbReference type="PROSITE" id="PS50192"/>
    </source>
</evidence>
<dbReference type="GO" id="GO:0000149">
    <property type="term" value="F:SNARE binding"/>
    <property type="evidence" value="ECO:0007669"/>
    <property type="project" value="TreeGrafter"/>
</dbReference>
<evidence type="ECO:0000256" key="1">
    <source>
        <dbReference type="ARBA" id="ARBA00004521"/>
    </source>
</evidence>
<comment type="caution">
    <text evidence="7">The sequence shown here is derived from an EMBL/GenBank/DDBJ whole genome shotgun (WGS) entry which is preliminary data.</text>
</comment>
<keyword evidence="8" id="KW-1185">Reference proteome</keyword>
<keyword evidence="5" id="KW-1133">Transmembrane helix</keyword>
<dbReference type="GO" id="GO:0006906">
    <property type="term" value="P:vesicle fusion"/>
    <property type="evidence" value="ECO:0007669"/>
    <property type="project" value="TreeGrafter"/>
</dbReference>
<dbReference type="GO" id="GO:0005886">
    <property type="term" value="C:plasma membrane"/>
    <property type="evidence" value="ECO:0007669"/>
    <property type="project" value="UniProtKB-SubCell"/>
</dbReference>
<sequence length="179" mass="20140">MDSDIALVLKKARIVKAQLELLERTTEISRALLNTYKTLSPYYTVTGEQPDEATVEALVTTGEGEQFLQKAIAEQGQGTVMNMVAEIQERHNTVTDLERSLLELHQVFMDMAVLVQTQGEQLNDIENQVGRAKSFVEDGRQSLQVARKLQKNTHKWTCFAILLLLIIVLAIVLPIVLKH</sequence>
<dbReference type="InterPro" id="IPR010989">
    <property type="entry name" value="SNARE"/>
</dbReference>
<keyword evidence="5" id="KW-0472">Membrane</keyword>
<accession>A0A833QIW5</accession>
<evidence type="ECO:0000256" key="3">
    <source>
        <dbReference type="ARBA" id="ARBA00022448"/>
    </source>
</evidence>
<evidence type="ECO:0000313" key="7">
    <source>
        <dbReference type="EMBL" id="KAF3323071.1"/>
    </source>
</evidence>
<dbReference type="InterPro" id="IPR000727">
    <property type="entry name" value="T_SNARE_dom"/>
</dbReference>
<dbReference type="OrthoDB" id="652810at2759"/>
<gene>
    <name evidence="7" type="ORF">FCM35_KLT13060</name>
</gene>
<reference evidence="7" key="1">
    <citation type="submission" date="2020-01" db="EMBL/GenBank/DDBJ databases">
        <title>Genome sequence of Kobresia littledalei, the first chromosome-level genome in the family Cyperaceae.</title>
        <authorList>
            <person name="Qu G."/>
        </authorList>
    </citation>
    <scope>NUCLEOTIDE SEQUENCE</scope>
    <source>
        <strain evidence="7">C.B.Clarke</strain>
        <tissue evidence="7">Leaf</tissue>
    </source>
</reference>
<comment type="subcellular location">
    <subcellularLocation>
        <location evidence="1">Cell membrane</location>
        <topology evidence="1">Single-pass type IV membrane protein</topology>
    </subcellularLocation>
</comment>
<dbReference type="InterPro" id="IPR045242">
    <property type="entry name" value="Syntaxin"/>
</dbReference>
<proteinExistence type="inferred from homology"/>
<organism evidence="7 8">
    <name type="scientific">Carex littledalei</name>
    <dbReference type="NCBI Taxonomy" id="544730"/>
    <lineage>
        <taxon>Eukaryota</taxon>
        <taxon>Viridiplantae</taxon>
        <taxon>Streptophyta</taxon>
        <taxon>Embryophyta</taxon>
        <taxon>Tracheophyta</taxon>
        <taxon>Spermatophyta</taxon>
        <taxon>Magnoliopsida</taxon>
        <taxon>Liliopsida</taxon>
        <taxon>Poales</taxon>
        <taxon>Cyperaceae</taxon>
        <taxon>Cyperoideae</taxon>
        <taxon>Cariceae</taxon>
        <taxon>Carex</taxon>
        <taxon>Carex subgen. Euthyceras</taxon>
    </lineage>
</organism>
<dbReference type="Gene3D" id="1.20.5.110">
    <property type="match status" value="1"/>
</dbReference>
<keyword evidence="4" id="KW-0653">Protein transport</keyword>
<dbReference type="AlphaFoldDB" id="A0A833QIW5"/>
<dbReference type="PROSITE" id="PS00914">
    <property type="entry name" value="SYNTAXIN"/>
    <property type="match status" value="1"/>
</dbReference>
<dbReference type="SMART" id="SM00397">
    <property type="entry name" value="t_SNARE"/>
    <property type="match status" value="1"/>
</dbReference>
<evidence type="ECO:0000256" key="4">
    <source>
        <dbReference type="ARBA" id="ARBA00022927"/>
    </source>
</evidence>
<feature type="domain" description="T-SNARE coiled-coil homology" evidence="6">
    <location>
        <begin position="84"/>
        <end position="146"/>
    </location>
</feature>
<dbReference type="Proteomes" id="UP000623129">
    <property type="component" value="Unassembled WGS sequence"/>
</dbReference>
<dbReference type="GO" id="GO:0048278">
    <property type="term" value="P:vesicle docking"/>
    <property type="evidence" value="ECO:0007669"/>
    <property type="project" value="TreeGrafter"/>
</dbReference>
<dbReference type="FunFam" id="1.20.5.110:FF:000008">
    <property type="entry name" value="Syntaxin 132"/>
    <property type="match status" value="1"/>
</dbReference>
<dbReference type="Pfam" id="PF05739">
    <property type="entry name" value="SNARE"/>
    <property type="match status" value="1"/>
</dbReference>
<dbReference type="PANTHER" id="PTHR19957:SF80">
    <property type="entry name" value="SYNTAXIN-121"/>
    <property type="match status" value="1"/>
</dbReference>
<keyword evidence="3" id="KW-0813">Transport</keyword>